<dbReference type="GO" id="GO:0016746">
    <property type="term" value="F:acyltransferase activity"/>
    <property type="evidence" value="ECO:0007669"/>
    <property type="project" value="UniProtKB-KW"/>
</dbReference>
<dbReference type="InterPro" id="IPR023213">
    <property type="entry name" value="CAT-like_dom_sf"/>
</dbReference>
<sequence length="385" mass="42976">MEKKAEVEIISRKAVKPSSPTSPQSRNLDISLLDQVIPSIYTAVILFYNPNINKNNDSSFRPPSEKSDLLQKSLSKILLNFYPFAGRLNNNTGIECDDEGVYFVDAEINCGLSEFLKEPDPSLLNHLLPTSDPKATELARNAVLLVQLTVFNYGGIAVSVCPSHKIADASSLCEFVKSWAAVAREHDEVACPEFIGVSMLPPTTDQAIEYSLEAPGEHFIMKKFVFDVSKLVNLKAKIGRCFKPALLSQTVNEESKMEVDDIVAKMRKGLKELCNEKANRFKGEDGYSIFLEYSKLTGEFCKMGVKMYNCSSRCKFPLYEVDFGWGKPTWITNPRYAMNAITLMGTKKGDGIKAWVTVEKQEMAVFKSNEELLDFASINPSVIII</sequence>
<dbReference type="Proteomes" id="UP001187192">
    <property type="component" value="Unassembled WGS sequence"/>
</dbReference>
<keyword evidence="5" id="KW-1185">Reference proteome</keyword>
<dbReference type="PANTHER" id="PTHR31623">
    <property type="entry name" value="F21J9.9"/>
    <property type="match status" value="1"/>
</dbReference>
<accession>A0AA88J3V2</accession>
<organism evidence="4 5">
    <name type="scientific">Ficus carica</name>
    <name type="common">Common fig</name>
    <dbReference type="NCBI Taxonomy" id="3494"/>
    <lineage>
        <taxon>Eukaryota</taxon>
        <taxon>Viridiplantae</taxon>
        <taxon>Streptophyta</taxon>
        <taxon>Embryophyta</taxon>
        <taxon>Tracheophyta</taxon>
        <taxon>Spermatophyta</taxon>
        <taxon>Magnoliopsida</taxon>
        <taxon>eudicotyledons</taxon>
        <taxon>Gunneridae</taxon>
        <taxon>Pentapetalae</taxon>
        <taxon>rosids</taxon>
        <taxon>fabids</taxon>
        <taxon>Rosales</taxon>
        <taxon>Moraceae</taxon>
        <taxon>Ficeae</taxon>
        <taxon>Ficus</taxon>
    </lineage>
</organism>
<evidence type="ECO:0000256" key="2">
    <source>
        <dbReference type="ARBA" id="ARBA00022679"/>
    </source>
</evidence>
<dbReference type="EMBL" id="BTGU01000122">
    <property type="protein sequence ID" value="GMN62089.1"/>
    <property type="molecule type" value="Genomic_DNA"/>
</dbReference>
<evidence type="ECO:0000313" key="5">
    <source>
        <dbReference type="Proteomes" id="UP001187192"/>
    </source>
</evidence>
<evidence type="ECO:0000256" key="1">
    <source>
        <dbReference type="ARBA" id="ARBA00009861"/>
    </source>
</evidence>
<proteinExistence type="inferred from homology"/>
<dbReference type="Pfam" id="PF02458">
    <property type="entry name" value="Transferase"/>
    <property type="match status" value="2"/>
</dbReference>
<evidence type="ECO:0000256" key="3">
    <source>
        <dbReference type="ARBA" id="ARBA00023315"/>
    </source>
</evidence>
<evidence type="ECO:0000313" key="4">
    <source>
        <dbReference type="EMBL" id="GMN62089.1"/>
    </source>
</evidence>
<keyword evidence="2" id="KW-0808">Transferase</keyword>
<protein>
    <submittedName>
        <fullName evidence="4">Uncharacterized protein</fullName>
    </submittedName>
</protein>
<reference evidence="4" key="1">
    <citation type="submission" date="2023-07" db="EMBL/GenBank/DDBJ databases">
        <title>draft genome sequence of fig (Ficus carica).</title>
        <authorList>
            <person name="Takahashi T."/>
            <person name="Nishimura K."/>
        </authorList>
    </citation>
    <scope>NUCLEOTIDE SEQUENCE</scope>
</reference>
<gene>
    <name evidence="4" type="ORF">TIFTF001_031160</name>
</gene>
<dbReference type="Gene3D" id="3.30.559.10">
    <property type="entry name" value="Chloramphenicol acetyltransferase-like domain"/>
    <property type="match status" value="2"/>
</dbReference>
<comment type="caution">
    <text evidence="4">The sequence shown here is derived from an EMBL/GenBank/DDBJ whole genome shotgun (WGS) entry which is preliminary data.</text>
</comment>
<comment type="similarity">
    <text evidence="1">Belongs to the plant acyltransferase family.</text>
</comment>
<dbReference type="PANTHER" id="PTHR31623:SF128">
    <property type="entry name" value="SALUTARIDINOL 7-O-ACETYLTRANSFERASE-LIKE"/>
    <property type="match status" value="1"/>
</dbReference>
<dbReference type="AlphaFoldDB" id="A0AA88J3V2"/>
<keyword evidence="3" id="KW-0012">Acyltransferase</keyword>
<name>A0AA88J3V2_FICCA</name>